<keyword evidence="4 5" id="KW-0472">Membrane</keyword>
<feature type="transmembrane region" description="Helical" evidence="5">
    <location>
        <begin position="162"/>
        <end position="181"/>
    </location>
</feature>
<evidence type="ECO:0000313" key="7">
    <source>
        <dbReference type="EMBL" id="KAK2716015.1"/>
    </source>
</evidence>
<evidence type="ECO:0000256" key="3">
    <source>
        <dbReference type="ARBA" id="ARBA00022989"/>
    </source>
</evidence>
<feature type="transmembrane region" description="Helical" evidence="5">
    <location>
        <begin position="518"/>
        <end position="539"/>
    </location>
</feature>
<dbReference type="PROSITE" id="PS50850">
    <property type="entry name" value="MFS"/>
    <property type="match status" value="1"/>
</dbReference>
<feature type="transmembrane region" description="Helical" evidence="5">
    <location>
        <begin position="276"/>
        <end position="294"/>
    </location>
</feature>
<dbReference type="EMBL" id="JAVRJZ010000012">
    <property type="protein sequence ID" value="KAK2716015.1"/>
    <property type="molecule type" value="Genomic_DNA"/>
</dbReference>
<dbReference type="InterPro" id="IPR020846">
    <property type="entry name" value="MFS_dom"/>
</dbReference>
<feature type="transmembrane region" description="Helical" evidence="5">
    <location>
        <begin position="458"/>
        <end position="478"/>
    </location>
</feature>
<organism evidence="7 8">
    <name type="scientific">Artemia franciscana</name>
    <name type="common">Brine shrimp</name>
    <name type="synonym">Artemia sanfranciscana</name>
    <dbReference type="NCBI Taxonomy" id="6661"/>
    <lineage>
        <taxon>Eukaryota</taxon>
        <taxon>Metazoa</taxon>
        <taxon>Ecdysozoa</taxon>
        <taxon>Arthropoda</taxon>
        <taxon>Crustacea</taxon>
        <taxon>Branchiopoda</taxon>
        <taxon>Anostraca</taxon>
        <taxon>Artemiidae</taxon>
        <taxon>Artemia</taxon>
    </lineage>
</organism>
<dbReference type="GO" id="GO:0022857">
    <property type="term" value="F:transmembrane transporter activity"/>
    <property type="evidence" value="ECO:0007669"/>
    <property type="project" value="InterPro"/>
</dbReference>
<dbReference type="Pfam" id="PF00083">
    <property type="entry name" value="Sugar_tr"/>
    <property type="match status" value="1"/>
</dbReference>
<evidence type="ECO:0000313" key="8">
    <source>
        <dbReference type="Proteomes" id="UP001187531"/>
    </source>
</evidence>
<reference evidence="7" key="1">
    <citation type="submission" date="2023-07" db="EMBL/GenBank/DDBJ databases">
        <title>Chromosome-level genome assembly of Artemia franciscana.</title>
        <authorList>
            <person name="Jo E."/>
        </authorList>
    </citation>
    <scope>NUCLEOTIDE SEQUENCE</scope>
    <source>
        <tissue evidence="7">Whole body</tissue>
    </source>
</reference>
<evidence type="ECO:0000259" key="6">
    <source>
        <dbReference type="PROSITE" id="PS50850"/>
    </source>
</evidence>
<feature type="transmembrane region" description="Helical" evidence="5">
    <location>
        <begin position="376"/>
        <end position="393"/>
    </location>
</feature>
<accession>A0AA88HUF0</accession>
<feature type="domain" description="Major facilitator superfamily (MFS) profile" evidence="6">
    <location>
        <begin position="106"/>
        <end position="546"/>
    </location>
</feature>
<feature type="transmembrane region" description="Helical" evidence="5">
    <location>
        <begin position="433"/>
        <end position="452"/>
    </location>
</feature>
<evidence type="ECO:0000256" key="2">
    <source>
        <dbReference type="ARBA" id="ARBA00022692"/>
    </source>
</evidence>
<dbReference type="AlphaFoldDB" id="A0AA88HUF0"/>
<keyword evidence="2 5" id="KW-0812">Transmembrane</keyword>
<evidence type="ECO:0000256" key="5">
    <source>
        <dbReference type="SAM" id="Phobius"/>
    </source>
</evidence>
<dbReference type="Proteomes" id="UP001187531">
    <property type="component" value="Unassembled WGS sequence"/>
</dbReference>
<comment type="subcellular location">
    <subcellularLocation>
        <location evidence="1">Membrane</location>
        <topology evidence="1">Multi-pass membrane protein</topology>
    </subcellularLocation>
</comment>
<evidence type="ECO:0000256" key="4">
    <source>
        <dbReference type="ARBA" id="ARBA00023136"/>
    </source>
</evidence>
<dbReference type="GO" id="GO:0016020">
    <property type="term" value="C:membrane"/>
    <property type="evidence" value="ECO:0007669"/>
    <property type="project" value="UniProtKB-SubCell"/>
</dbReference>
<name>A0AA88HUF0_ARTSF</name>
<protein>
    <recommendedName>
        <fullName evidence="6">Major facilitator superfamily (MFS) profile domain-containing protein</fullName>
    </recommendedName>
</protein>
<dbReference type="SUPFAM" id="SSF103473">
    <property type="entry name" value="MFS general substrate transporter"/>
    <property type="match status" value="1"/>
</dbReference>
<dbReference type="PANTHER" id="PTHR24064">
    <property type="entry name" value="SOLUTE CARRIER FAMILY 22 MEMBER"/>
    <property type="match status" value="1"/>
</dbReference>
<keyword evidence="3 5" id="KW-1133">Transmembrane helix</keyword>
<dbReference type="CDD" id="cd17317">
    <property type="entry name" value="MFS_SLC22"/>
    <property type="match status" value="1"/>
</dbReference>
<evidence type="ECO:0000256" key="1">
    <source>
        <dbReference type="ARBA" id="ARBA00004141"/>
    </source>
</evidence>
<dbReference type="Gene3D" id="1.20.1250.20">
    <property type="entry name" value="MFS general substrate transporter like domains"/>
    <property type="match status" value="1"/>
</dbReference>
<dbReference type="InterPro" id="IPR036259">
    <property type="entry name" value="MFS_trans_sf"/>
</dbReference>
<feature type="transmembrane region" description="Helical" evidence="5">
    <location>
        <begin position="248"/>
        <end position="270"/>
    </location>
</feature>
<comment type="caution">
    <text evidence="7">The sequence shown here is derived from an EMBL/GenBank/DDBJ whole genome shotgun (WGS) entry which is preliminary data.</text>
</comment>
<gene>
    <name evidence="7" type="ORF">QYM36_010549</name>
</gene>
<sequence>MEPTGAKANPIESKGDDFSKSKLLDYDTVLHYIGGFGVFQLRIYILIWLAAMYCSVAVMSFSFTGAVLEHRCELPECEANEINCSKSVWTDAINASSYPEDTNAFRCRRFTNISLVEGFCTSVEDVKNETRCNKWIYDDSVMKTSIISEFNLVCDNAWVEPVLASAYMFGMVIGSVSFGAIADKIGRLKTFMVVVAIAATVQTAAAFSINPEMFFALRFFSGFSVIGLYQLLNVLGTEYVGSEIRLKLTFIQSIFFSIGSCSVGVIALFIKDWRVLQLVYGAPGFLLLLYWWILPESCRWLITQGRIKEAKKIVELASKLNKKTIPEHLLCTSIDEVAEQSCKNNTDKEETSASAKTNINGTMLDVLKNSILRKRALFMFFVWFSLAMSYYGLSMVVTDLSDNYFLNYELVMLVEIPSYIAGIFLVGVLGRRTILVTTTLAGGIGCLAAGFVPSDIAWLSSTFSLIGKFFVSAGYALLYQYTGELFPTSVRSTAIGTSSMFARFGTVLAPYVASLSSYGLIVPFSIFGAVALVSSLAVVNLPETKDRNLPETLEAAADLEKYRLKLPWCKTNESEQS</sequence>
<feature type="transmembrane region" description="Helical" evidence="5">
    <location>
        <begin position="188"/>
        <end position="209"/>
    </location>
</feature>
<feature type="transmembrane region" description="Helical" evidence="5">
    <location>
        <begin position="215"/>
        <end position="236"/>
    </location>
</feature>
<proteinExistence type="predicted"/>
<feature type="transmembrane region" description="Helical" evidence="5">
    <location>
        <begin position="405"/>
        <end position="426"/>
    </location>
</feature>
<feature type="transmembrane region" description="Helical" evidence="5">
    <location>
        <begin position="490"/>
        <end position="512"/>
    </location>
</feature>
<keyword evidence="8" id="KW-1185">Reference proteome</keyword>
<dbReference type="InterPro" id="IPR005828">
    <property type="entry name" value="MFS_sugar_transport-like"/>
</dbReference>